<feature type="binding site" evidence="9">
    <location>
        <position position="100"/>
    </location>
    <ligand>
        <name>L-glutamine</name>
        <dbReference type="ChEBI" id="CHEBI:58359"/>
    </ligand>
</feature>
<dbReference type="PROSITE" id="PS51278">
    <property type="entry name" value="GATASE_TYPE_2"/>
    <property type="match status" value="1"/>
</dbReference>
<dbReference type="GO" id="GO:0005524">
    <property type="term" value="F:ATP binding"/>
    <property type="evidence" value="ECO:0007669"/>
    <property type="project" value="UniProtKB-KW"/>
</dbReference>
<proteinExistence type="inferred from homology"/>
<evidence type="ECO:0000313" key="11">
    <source>
        <dbReference type="EMBL" id="SEM87330.1"/>
    </source>
</evidence>
<evidence type="ECO:0000256" key="4">
    <source>
        <dbReference type="ARBA" id="ARBA00022741"/>
    </source>
</evidence>
<sequence>MCGIYGGIALRTNTQLDVSLLNRMGRVTAHRGPDDEGVFVTDHVAIGMRRLSIIDLSGGHQPLFNENKRIAAVCNGEIYNFQTLREQLINQGHRFSTHSDSEVVIHLYEQYGEAFLHHLNGMYALALWDADKKVMIIARDRLGIKPVYYYLDDNVLLFSTEAKALFQFRGLTPKLDTIATGLYLQLGYVPAPHSIFEGIKKLPVASYIKATQGSFTINEYWRPDYNQRTYSVSQWKSAIREQLEASVASQMVSDVPIGAFLSGGIDSSLVVGLMAKHTSQPVKTYAIGFDMNGPAQIYNELPYARQVSDLFGTEHHEIIVKPDIVHLLPKLLWHMDEPVADTAFITTFLVSEFARKDVTVILSGVGGDELFGGYRRYQGEYYNQYYQKIPSWARKNVIQPLARLLPSDRHSKWLNYSRLAKSFLLTAELPFEKRYQSYIEIADEQLRNQLLADMIDWDANNIVSDAFHNCADIPALHKLFEVDRVTQLPDDLLMLTDKMTMATSLECRVPLLDHELVELACSMPPELKIKGGELKYVLKACLSDLLPRDILYRKKRGFGAPMGAWIKKELLPLLQTLLSPDVINARGIFNAAVVQSLIKEHLDQRHDHTDILIGLLNFEVWSRLMLDQTRPEALENELKQLIQ</sequence>
<dbReference type="GO" id="GO:0005829">
    <property type="term" value="C:cytosol"/>
    <property type="evidence" value="ECO:0007669"/>
    <property type="project" value="TreeGrafter"/>
</dbReference>
<evidence type="ECO:0000256" key="7">
    <source>
        <dbReference type="ARBA" id="ARBA00048741"/>
    </source>
</evidence>
<dbReference type="GO" id="GO:0004066">
    <property type="term" value="F:asparagine synthase (glutamine-hydrolyzing) activity"/>
    <property type="evidence" value="ECO:0007669"/>
    <property type="project" value="UniProtKB-EC"/>
</dbReference>
<dbReference type="InterPro" id="IPR006426">
    <property type="entry name" value="Asn_synth_AEB"/>
</dbReference>
<gene>
    <name evidence="11" type="ORF">SAMN05216325_103160</name>
</gene>
<reference evidence="11 12" key="1">
    <citation type="submission" date="2016-10" db="EMBL/GenBank/DDBJ databases">
        <authorList>
            <person name="de Groot N.N."/>
        </authorList>
    </citation>
    <scope>NUCLEOTIDE SEQUENCE [LARGE SCALE GENOMIC DNA]</scope>
    <source>
        <strain evidence="11 12">Nm22</strain>
    </source>
</reference>
<dbReference type="OrthoDB" id="9763290at2"/>
<keyword evidence="4 9" id="KW-0547">Nucleotide-binding</keyword>
<dbReference type="CDD" id="cd01991">
    <property type="entry name" value="Asn_synthase_B_C"/>
    <property type="match status" value="1"/>
</dbReference>
<dbReference type="InterPro" id="IPR033738">
    <property type="entry name" value="AsnB_N"/>
</dbReference>
<dbReference type="Pfam" id="PF00733">
    <property type="entry name" value="Asn_synthase"/>
    <property type="match status" value="1"/>
</dbReference>
<evidence type="ECO:0000256" key="5">
    <source>
        <dbReference type="ARBA" id="ARBA00022840"/>
    </source>
</evidence>
<dbReference type="SUPFAM" id="SSF52402">
    <property type="entry name" value="Adenine nucleotide alpha hydrolases-like"/>
    <property type="match status" value="1"/>
</dbReference>
<evidence type="ECO:0000256" key="1">
    <source>
        <dbReference type="ARBA" id="ARBA00005187"/>
    </source>
</evidence>
<dbReference type="InterPro" id="IPR017932">
    <property type="entry name" value="GATase_2_dom"/>
</dbReference>
<dbReference type="Gene3D" id="3.60.20.10">
    <property type="entry name" value="Glutamine Phosphoribosylpyrophosphate, subunit 1, domain 1"/>
    <property type="match status" value="1"/>
</dbReference>
<evidence type="ECO:0000256" key="6">
    <source>
        <dbReference type="ARBA" id="ARBA00022962"/>
    </source>
</evidence>
<dbReference type="InterPro" id="IPR014729">
    <property type="entry name" value="Rossmann-like_a/b/a_fold"/>
</dbReference>
<dbReference type="Gene3D" id="3.40.50.620">
    <property type="entry name" value="HUPs"/>
    <property type="match status" value="1"/>
</dbReference>
<dbReference type="NCBIfam" id="TIGR01536">
    <property type="entry name" value="asn_synth_AEB"/>
    <property type="match status" value="1"/>
</dbReference>
<feature type="active site" description="For GATase activity" evidence="8">
    <location>
        <position position="2"/>
    </location>
</feature>
<dbReference type="InterPro" id="IPR001962">
    <property type="entry name" value="Asn_synthase"/>
</dbReference>
<comment type="pathway">
    <text evidence="1">Amino-acid biosynthesis; L-asparagine biosynthesis; L-asparagine from L-aspartate (L-Gln route): step 1/1.</text>
</comment>
<dbReference type="Proteomes" id="UP000199459">
    <property type="component" value="Unassembled WGS sequence"/>
</dbReference>
<name>A0A1H8BWU1_9PROT</name>
<dbReference type="InterPro" id="IPR051786">
    <property type="entry name" value="ASN_synthetase/amidase"/>
</dbReference>
<evidence type="ECO:0000256" key="9">
    <source>
        <dbReference type="PIRSR" id="PIRSR001589-2"/>
    </source>
</evidence>
<keyword evidence="6 8" id="KW-0315">Glutamine amidotransferase</keyword>
<evidence type="ECO:0000313" key="12">
    <source>
        <dbReference type="Proteomes" id="UP000199459"/>
    </source>
</evidence>
<dbReference type="RefSeq" id="WP_090628009.1">
    <property type="nucleotide sequence ID" value="NZ_FOCP01000003.1"/>
</dbReference>
<keyword evidence="8" id="KW-0028">Amino-acid biosynthesis</keyword>
<dbReference type="PANTHER" id="PTHR43284:SF1">
    <property type="entry name" value="ASPARAGINE SYNTHETASE"/>
    <property type="match status" value="1"/>
</dbReference>
<dbReference type="PANTHER" id="PTHR43284">
    <property type="entry name" value="ASPARAGINE SYNTHETASE (GLUTAMINE-HYDROLYZING)"/>
    <property type="match status" value="1"/>
</dbReference>
<evidence type="ECO:0000256" key="2">
    <source>
        <dbReference type="ARBA" id="ARBA00005752"/>
    </source>
</evidence>
<accession>A0A1H8BWU1</accession>
<protein>
    <recommendedName>
        <fullName evidence="3">asparagine synthase (glutamine-hydrolyzing)</fullName>
        <ecNumber evidence="3">6.3.5.4</ecNumber>
    </recommendedName>
</protein>
<dbReference type="SUPFAM" id="SSF56235">
    <property type="entry name" value="N-terminal nucleophile aminohydrolases (Ntn hydrolases)"/>
    <property type="match status" value="1"/>
</dbReference>
<feature type="binding site" evidence="9">
    <location>
        <begin position="363"/>
        <end position="364"/>
    </location>
    <ligand>
        <name>ATP</name>
        <dbReference type="ChEBI" id="CHEBI:30616"/>
    </ligand>
</feature>
<dbReference type="GO" id="GO:0006529">
    <property type="term" value="P:asparagine biosynthetic process"/>
    <property type="evidence" value="ECO:0007669"/>
    <property type="project" value="UniProtKB-KW"/>
</dbReference>
<feature type="domain" description="Glutamine amidotransferase type-2" evidence="10">
    <location>
        <begin position="2"/>
        <end position="189"/>
    </location>
</feature>
<dbReference type="InterPro" id="IPR029055">
    <property type="entry name" value="Ntn_hydrolases_N"/>
</dbReference>
<evidence type="ECO:0000259" key="10">
    <source>
        <dbReference type="PROSITE" id="PS51278"/>
    </source>
</evidence>
<dbReference type="Pfam" id="PF13537">
    <property type="entry name" value="GATase_7"/>
    <property type="match status" value="1"/>
</dbReference>
<dbReference type="STRING" id="917.SAMN05216326_10450"/>
<feature type="binding site" evidence="9">
    <location>
        <position position="287"/>
    </location>
    <ligand>
        <name>ATP</name>
        <dbReference type="ChEBI" id="CHEBI:30616"/>
    </ligand>
</feature>
<evidence type="ECO:0000256" key="3">
    <source>
        <dbReference type="ARBA" id="ARBA00012737"/>
    </source>
</evidence>
<evidence type="ECO:0000256" key="8">
    <source>
        <dbReference type="PIRSR" id="PIRSR001589-1"/>
    </source>
</evidence>
<organism evidence="11 12">
    <name type="scientific">Nitrosomonas marina</name>
    <dbReference type="NCBI Taxonomy" id="917"/>
    <lineage>
        <taxon>Bacteria</taxon>
        <taxon>Pseudomonadati</taxon>
        <taxon>Pseudomonadota</taxon>
        <taxon>Betaproteobacteria</taxon>
        <taxon>Nitrosomonadales</taxon>
        <taxon>Nitrosomonadaceae</taxon>
        <taxon>Nitrosomonas</taxon>
    </lineage>
</organism>
<keyword evidence="8" id="KW-0061">Asparagine biosynthesis</keyword>
<dbReference type="AlphaFoldDB" id="A0A1H8BWU1"/>
<dbReference type="EMBL" id="FOCP01000003">
    <property type="protein sequence ID" value="SEM87330.1"/>
    <property type="molecule type" value="Genomic_DNA"/>
</dbReference>
<dbReference type="CDD" id="cd00712">
    <property type="entry name" value="AsnB"/>
    <property type="match status" value="1"/>
</dbReference>
<comment type="catalytic activity">
    <reaction evidence="7">
        <text>L-aspartate + L-glutamine + ATP + H2O = L-asparagine + L-glutamate + AMP + diphosphate + H(+)</text>
        <dbReference type="Rhea" id="RHEA:12228"/>
        <dbReference type="ChEBI" id="CHEBI:15377"/>
        <dbReference type="ChEBI" id="CHEBI:15378"/>
        <dbReference type="ChEBI" id="CHEBI:29985"/>
        <dbReference type="ChEBI" id="CHEBI:29991"/>
        <dbReference type="ChEBI" id="CHEBI:30616"/>
        <dbReference type="ChEBI" id="CHEBI:33019"/>
        <dbReference type="ChEBI" id="CHEBI:58048"/>
        <dbReference type="ChEBI" id="CHEBI:58359"/>
        <dbReference type="ChEBI" id="CHEBI:456215"/>
        <dbReference type="EC" id="6.3.5.4"/>
    </reaction>
</comment>
<dbReference type="EC" id="6.3.5.4" evidence="3"/>
<keyword evidence="5 9" id="KW-0067">ATP-binding</keyword>
<comment type="similarity">
    <text evidence="2">Belongs to the asparagine synthetase family.</text>
</comment>
<dbReference type="PIRSF" id="PIRSF001589">
    <property type="entry name" value="Asn_synthetase_glu-h"/>
    <property type="match status" value="1"/>
</dbReference>